<accession>V4TP44</accession>
<comment type="caution">
    <text evidence="2">The sequence shown here is derived from an EMBL/GenBank/DDBJ whole genome shotgun (WGS) entry which is preliminary data.</text>
</comment>
<evidence type="ECO:0000313" key="3">
    <source>
        <dbReference type="Proteomes" id="UP000017819"/>
    </source>
</evidence>
<name>V4TP44_9HYPH</name>
<dbReference type="EMBL" id="AWXZ01000004">
    <property type="protein sequence ID" value="ESR27453.1"/>
    <property type="molecule type" value="Genomic_DNA"/>
</dbReference>
<gene>
    <name evidence="2" type="ORF">N177_0057</name>
</gene>
<dbReference type="OrthoDB" id="9809270at2"/>
<protein>
    <submittedName>
        <fullName evidence="2">Uncharacterized protein</fullName>
    </submittedName>
</protein>
<dbReference type="AlphaFoldDB" id="V4TP44"/>
<reference evidence="2 3" key="1">
    <citation type="journal article" date="2014" name="Genome Announc.">
        <title>Draft Genome Sequence of Lutibaculum baratangense Strain AMV1T, Isolated from a Mud Volcano in Andamans, India.</title>
        <authorList>
            <person name="Singh A."/>
            <person name="Sreenivas A."/>
            <person name="Sathyanarayana Reddy G."/>
            <person name="Pinnaka A.K."/>
            <person name="Shivaji S."/>
        </authorList>
    </citation>
    <scope>NUCLEOTIDE SEQUENCE [LARGE SCALE GENOMIC DNA]</scope>
    <source>
        <strain evidence="2 3">AMV1</strain>
    </source>
</reference>
<dbReference type="STRING" id="631454.N177_0057"/>
<sequence>MNVRIPDHEELSSGPDLGTEQESKIEVRDPVCGAVLDVGDAAACEERDGWAYFFCSDDCRRAFAGEPAPPGTASEIGAAALPGPER</sequence>
<evidence type="ECO:0000256" key="1">
    <source>
        <dbReference type="SAM" id="MobiDB-lite"/>
    </source>
</evidence>
<dbReference type="RefSeq" id="WP_023430215.1">
    <property type="nucleotide sequence ID" value="NZ_AWXZ01000004.1"/>
</dbReference>
<dbReference type="Proteomes" id="UP000017819">
    <property type="component" value="Unassembled WGS sequence"/>
</dbReference>
<keyword evidence="3" id="KW-1185">Reference proteome</keyword>
<feature type="compositionally biased region" description="Basic and acidic residues" evidence="1">
    <location>
        <begin position="1"/>
        <end position="11"/>
    </location>
</feature>
<proteinExistence type="predicted"/>
<feature type="region of interest" description="Disordered" evidence="1">
    <location>
        <begin position="1"/>
        <end position="24"/>
    </location>
</feature>
<evidence type="ECO:0000313" key="2">
    <source>
        <dbReference type="EMBL" id="ESR27453.1"/>
    </source>
</evidence>
<organism evidence="2 3">
    <name type="scientific">Lutibaculum baratangense AMV1</name>
    <dbReference type="NCBI Taxonomy" id="631454"/>
    <lineage>
        <taxon>Bacteria</taxon>
        <taxon>Pseudomonadati</taxon>
        <taxon>Pseudomonadota</taxon>
        <taxon>Alphaproteobacteria</taxon>
        <taxon>Hyphomicrobiales</taxon>
        <taxon>Tepidamorphaceae</taxon>
        <taxon>Lutibaculum</taxon>
    </lineage>
</organism>
<feature type="region of interest" description="Disordered" evidence="1">
    <location>
        <begin position="66"/>
        <end position="86"/>
    </location>
</feature>